<proteinExistence type="predicted"/>
<keyword evidence="3" id="KW-1185">Reference proteome</keyword>
<comment type="caution">
    <text evidence="2">The sequence shown here is derived from an EMBL/GenBank/DDBJ whole genome shotgun (WGS) entry which is preliminary data.</text>
</comment>
<evidence type="ECO:0000256" key="1">
    <source>
        <dbReference type="SAM" id="MobiDB-lite"/>
    </source>
</evidence>
<reference evidence="2" key="1">
    <citation type="submission" date="2023-10" db="EMBL/GenBank/DDBJ databases">
        <authorList>
            <person name="Chen Y."/>
            <person name="Shah S."/>
            <person name="Dougan E. K."/>
            <person name="Thang M."/>
            <person name="Chan C."/>
        </authorList>
    </citation>
    <scope>NUCLEOTIDE SEQUENCE [LARGE SCALE GENOMIC DNA]</scope>
</reference>
<evidence type="ECO:0000313" key="3">
    <source>
        <dbReference type="Proteomes" id="UP001189429"/>
    </source>
</evidence>
<feature type="compositionally biased region" description="Low complexity" evidence="1">
    <location>
        <begin position="94"/>
        <end position="106"/>
    </location>
</feature>
<name>A0ABN9Y6F6_9DINO</name>
<evidence type="ECO:0000313" key="2">
    <source>
        <dbReference type="EMBL" id="CAK0906213.1"/>
    </source>
</evidence>
<protein>
    <submittedName>
        <fullName evidence="2">Uncharacterized protein</fullName>
    </submittedName>
</protein>
<sequence>MRPAGCAPQRRADAESVRRAQLALQRRTGAGHTTRAGPQAMRVGHGHAIMRAHRHGIGITQTSFYRRARRPHEHLKKGSCQRIVERSRRRALARTTSAASAASARAPPGETRARRDLVACDRGWALSGHAALAETDHQMLVLHLLHARS</sequence>
<dbReference type="Proteomes" id="UP001189429">
    <property type="component" value="Unassembled WGS sequence"/>
</dbReference>
<feature type="region of interest" description="Disordered" evidence="1">
    <location>
        <begin position="94"/>
        <end position="113"/>
    </location>
</feature>
<gene>
    <name evidence="2" type="ORF">PCOR1329_LOCUS81625</name>
</gene>
<dbReference type="EMBL" id="CAUYUJ010021660">
    <property type="protein sequence ID" value="CAK0906213.1"/>
    <property type="molecule type" value="Genomic_DNA"/>
</dbReference>
<accession>A0ABN9Y6F6</accession>
<organism evidence="2 3">
    <name type="scientific">Prorocentrum cordatum</name>
    <dbReference type="NCBI Taxonomy" id="2364126"/>
    <lineage>
        <taxon>Eukaryota</taxon>
        <taxon>Sar</taxon>
        <taxon>Alveolata</taxon>
        <taxon>Dinophyceae</taxon>
        <taxon>Prorocentrales</taxon>
        <taxon>Prorocentraceae</taxon>
        <taxon>Prorocentrum</taxon>
    </lineage>
</organism>